<dbReference type="Proteomes" id="UP001524460">
    <property type="component" value="Unassembled WGS sequence"/>
</dbReference>
<accession>A0ABT1N4C1</accession>
<evidence type="ECO:0000313" key="3">
    <source>
        <dbReference type="Proteomes" id="UP001524460"/>
    </source>
</evidence>
<proteinExistence type="predicted"/>
<dbReference type="RefSeq" id="WP_255043679.1">
    <property type="nucleotide sequence ID" value="NZ_JANEYT010000041.1"/>
</dbReference>
<dbReference type="EMBL" id="JANEYT010000041">
    <property type="protein sequence ID" value="MCQ1059600.1"/>
    <property type="molecule type" value="Genomic_DNA"/>
</dbReference>
<name>A0ABT1N4C1_9GAMM</name>
<keyword evidence="3" id="KW-1185">Reference proteome</keyword>
<reference evidence="2 3" key="1">
    <citation type="submission" date="2022-07" db="EMBL/GenBank/DDBJ databases">
        <title>Photobacterium pectinilyticum sp. nov., a marine bacterium isolated from surface seawater of Qingdao offshore.</title>
        <authorList>
            <person name="Wang X."/>
        </authorList>
    </citation>
    <scope>NUCLEOTIDE SEQUENCE [LARGE SCALE GENOMIC DNA]</scope>
    <source>
        <strain evidence="2 3">ZSDE20</strain>
    </source>
</reference>
<feature type="coiled-coil region" evidence="1">
    <location>
        <begin position="65"/>
        <end position="95"/>
    </location>
</feature>
<sequence length="129" mass="14851">MYLKNSTLVLQHNFATKPKEAGCSHGLIYKYPEVVADAKVAIEQHKAKQQRDGILASLSAGVDRETRLKAERDKQEELKRDYRELRDNFQALADDAIKRENALLFRCHELQLELNMRDNAKAIPFVGRQ</sequence>
<comment type="caution">
    <text evidence="2">The sequence shown here is derived from an EMBL/GenBank/DDBJ whole genome shotgun (WGS) entry which is preliminary data.</text>
</comment>
<protein>
    <submittedName>
        <fullName evidence="2">Uncharacterized protein</fullName>
    </submittedName>
</protein>
<keyword evidence="1" id="KW-0175">Coiled coil</keyword>
<organism evidence="2 3">
    <name type="scientific">Photobacterium pectinilyticum</name>
    <dbReference type="NCBI Taxonomy" id="2906793"/>
    <lineage>
        <taxon>Bacteria</taxon>
        <taxon>Pseudomonadati</taxon>
        <taxon>Pseudomonadota</taxon>
        <taxon>Gammaproteobacteria</taxon>
        <taxon>Vibrionales</taxon>
        <taxon>Vibrionaceae</taxon>
        <taxon>Photobacterium</taxon>
    </lineage>
</organism>
<evidence type="ECO:0000256" key="1">
    <source>
        <dbReference type="SAM" id="Coils"/>
    </source>
</evidence>
<evidence type="ECO:0000313" key="2">
    <source>
        <dbReference type="EMBL" id="MCQ1059600.1"/>
    </source>
</evidence>
<gene>
    <name evidence="2" type="ORF">NHN17_16245</name>
</gene>